<dbReference type="Pfam" id="PF22041">
    <property type="entry name" value="GST_C_7"/>
    <property type="match status" value="1"/>
</dbReference>
<dbReference type="OrthoDB" id="508035at2"/>
<dbReference type="AlphaFoldDB" id="A0A0C6FJC1"/>
<proteinExistence type="predicted"/>
<dbReference type="EMBL" id="AP014705">
    <property type="protein sequence ID" value="BAQ48618.1"/>
    <property type="molecule type" value="Genomic_DNA"/>
</dbReference>
<dbReference type="PATRIC" id="fig|270351.10.peg.5599"/>
<dbReference type="InterPro" id="IPR040079">
    <property type="entry name" value="Glutathione_S-Trfase"/>
</dbReference>
<dbReference type="KEGG" id="maqu:Maq22A_1p31420"/>
<dbReference type="InterPro" id="IPR004045">
    <property type="entry name" value="Glutathione_S-Trfase_N"/>
</dbReference>
<dbReference type="SUPFAM" id="SSF47616">
    <property type="entry name" value="GST C-terminal domain-like"/>
    <property type="match status" value="1"/>
</dbReference>
<dbReference type="PROSITE" id="PS50404">
    <property type="entry name" value="GST_NTER"/>
    <property type="match status" value="1"/>
</dbReference>
<dbReference type="PANTHER" id="PTHR43968">
    <property type="match status" value="1"/>
</dbReference>
<dbReference type="Gene3D" id="3.40.30.10">
    <property type="entry name" value="Glutaredoxin"/>
    <property type="match status" value="1"/>
</dbReference>
<evidence type="ECO:0000313" key="2">
    <source>
        <dbReference type="EMBL" id="BAQ48618.1"/>
    </source>
</evidence>
<feature type="domain" description="GST N-terminal" evidence="1">
    <location>
        <begin position="8"/>
        <end position="84"/>
    </location>
</feature>
<dbReference type="SUPFAM" id="SSF52833">
    <property type="entry name" value="Thioredoxin-like"/>
    <property type="match status" value="1"/>
</dbReference>
<protein>
    <submittedName>
        <fullName evidence="2">Glutathione S-transferase</fullName>
    </submittedName>
</protein>
<geneLocation type="plasmid" evidence="3">
    <name>pMaq22A_1p DNA</name>
</geneLocation>
<dbReference type="InterPro" id="IPR054416">
    <property type="entry name" value="GST_UstS-like_C"/>
</dbReference>
<keyword evidence="2" id="KW-0614">Plasmid</keyword>
<dbReference type="Pfam" id="PF13409">
    <property type="entry name" value="GST_N_2"/>
    <property type="match status" value="1"/>
</dbReference>
<sequence length="229" mass="25376">MSRVLYELAAADPDRRFSPFCWRIRLALEHKGLAFEGRPWRFTETEALAFSGSDKVPVLIEDGRPIAESSVIAAHLDAAYPDRPSLFGGAAGQALTRFHVAWTDQVLHLALVPLLLLPIHRHLDDDDRAYFRRSREARFGKPLEAVCPDPEAQLAVLRKTLAPVRAVLRAQPFLGGDAPLYADHAVMGAFLWARGVGGPDLLEPDDPVEAWRRRMIERLGEGSRALASG</sequence>
<accession>A0A0C6FJC1</accession>
<dbReference type="PANTHER" id="PTHR43968:SF6">
    <property type="entry name" value="GLUTATHIONE S-TRANSFERASE OMEGA"/>
    <property type="match status" value="1"/>
</dbReference>
<dbReference type="Proteomes" id="UP000061432">
    <property type="component" value="Plasmid pMaq22A_1p"/>
</dbReference>
<dbReference type="RefSeq" id="WP_060849848.1">
    <property type="nucleotide sequence ID" value="NZ_AP014705.1"/>
</dbReference>
<gene>
    <name evidence="2" type="primary">gst</name>
    <name evidence="2" type="ORF">Maq22A_1p31420</name>
</gene>
<dbReference type="GO" id="GO:0005737">
    <property type="term" value="C:cytoplasm"/>
    <property type="evidence" value="ECO:0007669"/>
    <property type="project" value="TreeGrafter"/>
</dbReference>
<name>A0A0C6FJC1_9HYPH</name>
<dbReference type="InterPro" id="IPR036249">
    <property type="entry name" value="Thioredoxin-like_sf"/>
</dbReference>
<dbReference type="Gene3D" id="1.20.1050.10">
    <property type="match status" value="1"/>
</dbReference>
<dbReference type="InterPro" id="IPR050983">
    <property type="entry name" value="GST_Omega/HSP26"/>
</dbReference>
<keyword evidence="2" id="KW-0808">Transferase</keyword>
<reference evidence="3" key="2">
    <citation type="submission" date="2015-01" db="EMBL/GenBank/DDBJ databases">
        <title>Complete genome sequence of Methylobacterium aquaticum strain 22A.</title>
        <authorList>
            <person name="Tani A."/>
            <person name="Ogura Y."/>
            <person name="Hayashi T."/>
        </authorList>
    </citation>
    <scope>NUCLEOTIDE SEQUENCE [LARGE SCALE GENOMIC DNA]</scope>
    <source>
        <strain evidence="3">MA-22A</strain>
        <plasmid evidence="3">Plasmid pMaq22A_1p DNA</plasmid>
    </source>
</reference>
<reference evidence="2 3" key="1">
    <citation type="journal article" date="2015" name="Genome Announc.">
        <title>Complete Genome Sequence of Methylobacterium aquaticum Strain 22A, Isolated from Racomitrium japonicum Moss.</title>
        <authorList>
            <person name="Tani A."/>
            <person name="Ogura Y."/>
            <person name="Hayashi T."/>
            <person name="Kimbara K."/>
        </authorList>
    </citation>
    <scope>NUCLEOTIDE SEQUENCE [LARGE SCALE GENOMIC DNA]</scope>
    <source>
        <strain evidence="2 3">MA-22A</strain>
        <plasmid evidence="3">Plasmid pMaq22A_1p DNA</plasmid>
    </source>
</reference>
<dbReference type="SFLD" id="SFLDS00019">
    <property type="entry name" value="Glutathione_Transferase_(cytos"/>
    <property type="match status" value="1"/>
</dbReference>
<evidence type="ECO:0000259" key="1">
    <source>
        <dbReference type="PROSITE" id="PS50404"/>
    </source>
</evidence>
<dbReference type="GO" id="GO:0016740">
    <property type="term" value="F:transferase activity"/>
    <property type="evidence" value="ECO:0007669"/>
    <property type="project" value="UniProtKB-KW"/>
</dbReference>
<organism evidence="2 3">
    <name type="scientific">Methylobacterium aquaticum</name>
    <dbReference type="NCBI Taxonomy" id="270351"/>
    <lineage>
        <taxon>Bacteria</taxon>
        <taxon>Pseudomonadati</taxon>
        <taxon>Pseudomonadota</taxon>
        <taxon>Alphaproteobacteria</taxon>
        <taxon>Hyphomicrobiales</taxon>
        <taxon>Methylobacteriaceae</taxon>
        <taxon>Methylobacterium</taxon>
    </lineage>
</organism>
<dbReference type="InterPro" id="IPR036282">
    <property type="entry name" value="Glutathione-S-Trfase_C_sf"/>
</dbReference>
<evidence type="ECO:0000313" key="3">
    <source>
        <dbReference type="Proteomes" id="UP000061432"/>
    </source>
</evidence>